<accession>A0AAJ0M9I4</accession>
<feature type="region of interest" description="Disordered" evidence="1">
    <location>
        <begin position="164"/>
        <end position="198"/>
    </location>
</feature>
<dbReference type="EMBL" id="JAUIQD010000007">
    <property type="protein sequence ID" value="KAK3343860.1"/>
    <property type="molecule type" value="Genomic_DNA"/>
</dbReference>
<name>A0AAJ0M9I4_9PEZI</name>
<evidence type="ECO:0000313" key="2">
    <source>
        <dbReference type="EMBL" id="KAK3343860.1"/>
    </source>
</evidence>
<reference evidence="2" key="1">
    <citation type="journal article" date="2023" name="Mol. Phylogenet. Evol.">
        <title>Genome-scale phylogeny and comparative genomics of the fungal order Sordariales.</title>
        <authorList>
            <person name="Hensen N."/>
            <person name="Bonometti L."/>
            <person name="Westerberg I."/>
            <person name="Brannstrom I.O."/>
            <person name="Guillou S."/>
            <person name="Cros-Aarteil S."/>
            <person name="Calhoun S."/>
            <person name="Haridas S."/>
            <person name="Kuo A."/>
            <person name="Mondo S."/>
            <person name="Pangilinan J."/>
            <person name="Riley R."/>
            <person name="LaButti K."/>
            <person name="Andreopoulos B."/>
            <person name="Lipzen A."/>
            <person name="Chen C."/>
            <person name="Yan M."/>
            <person name="Daum C."/>
            <person name="Ng V."/>
            <person name="Clum A."/>
            <person name="Steindorff A."/>
            <person name="Ohm R.A."/>
            <person name="Martin F."/>
            <person name="Silar P."/>
            <person name="Natvig D.O."/>
            <person name="Lalanne C."/>
            <person name="Gautier V."/>
            <person name="Ament-Velasquez S.L."/>
            <person name="Kruys A."/>
            <person name="Hutchinson M.I."/>
            <person name="Powell A.J."/>
            <person name="Barry K."/>
            <person name="Miller A.N."/>
            <person name="Grigoriev I.V."/>
            <person name="Debuchy R."/>
            <person name="Gladieux P."/>
            <person name="Hiltunen Thoren M."/>
            <person name="Johannesson H."/>
        </authorList>
    </citation>
    <scope>NUCLEOTIDE SEQUENCE</scope>
    <source>
        <strain evidence="2">CBS 955.72</strain>
    </source>
</reference>
<evidence type="ECO:0000256" key="1">
    <source>
        <dbReference type="SAM" id="MobiDB-lite"/>
    </source>
</evidence>
<feature type="region of interest" description="Disordered" evidence="1">
    <location>
        <begin position="53"/>
        <end position="81"/>
    </location>
</feature>
<evidence type="ECO:0000313" key="3">
    <source>
        <dbReference type="Proteomes" id="UP001275084"/>
    </source>
</evidence>
<dbReference type="Proteomes" id="UP001275084">
    <property type="component" value="Unassembled WGS sequence"/>
</dbReference>
<comment type="caution">
    <text evidence="2">The sequence shown here is derived from an EMBL/GenBank/DDBJ whole genome shotgun (WGS) entry which is preliminary data.</text>
</comment>
<reference evidence="2" key="2">
    <citation type="submission" date="2023-06" db="EMBL/GenBank/DDBJ databases">
        <authorList>
            <consortium name="Lawrence Berkeley National Laboratory"/>
            <person name="Haridas S."/>
            <person name="Hensen N."/>
            <person name="Bonometti L."/>
            <person name="Westerberg I."/>
            <person name="Brannstrom I.O."/>
            <person name="Guillou S."/>
            <person name="Cros-Aarteil S."/>
            <person name="Calhoun S."/>
            <person name="Kuo A."/>
            <person name="Mondo S."/>
            <person name="Pangilinan J."/>
            <person name="Riley R."/>
            <person name="Labutti K."/>
            <person name="Andreopoulos B."/>
            <person name="Lipzen A."/>
            <person name="Chen C."/>
            <person name="Yanf M."/>
            <person name="Daum C."/>
            <person name="Ng V."/>
            <person name="Clum A."/>
            <person name="Steindorff A."/>
            <person name="Ohm R."/>
            <person name="Martin F."/>
            <person name="Silar P."/>
            <person name="Natvig D."/>
            <person name="Lalanne C."/>
            <person name="Gautier V."/>
            <person name="Ament-Velasquez S.L."/>
            <person name="Kruys A."/>
            <person name="Hutchinson M.I."/>
            <person name="Powell A.J."/>
            <person name="Barry K."/>
            <person name="Miller A.N."/>
            <person name="Grigoriev I.V."/>
            <person name="Debuchy R."/>
            <person name="Gladieux P."/>
            <person name="Thoren M.H."/>
            <person name="Johannesson H."/>
        </authorList>
    </citation>
    <scope>NUCLEOTIDE SEQUENCE</scope>
    <source>
        <strain evidence="2">CBS 955.72</strain>
    </source>
</reference>
<dbReference type="AlphaFoldDB" id="A0AAJ0M9I4"/>
<keyword evidence="3" id="KW-1185">Reference proteome</keyword>
<sequence length="211" mass="23059">MFDPRSPTLHSYRHPLRSRILPQSPWIMDGPAARDEPTGPVSQGRAWGVLVHQDGASGEGTGSARGRGRKGDGSGGEAVQQTSDTWRSARHSFGVLPFGARPLWLPLYTEISFFLCVPWHPKWVANHATYPSRRPFSQLSARVQSAIRQLLRFRRLVEGPPLEDVPGGVMSETRTPQESRLVRTGSKGPASSESTALAASHHATSGICSCW</sequence>
<proteinExistence type="predicted"/>
<organism evidence="2 3">
    <name type="scientific">Lasiosphaeria hispida</name>
    <dbReference type="NCBI Taxonomy" id="260671"/>
    <lineage>
        <taxon>Eukaryota</taxon>
        <taxon>Fungi</taxon>
        <taxon>Dikarya</taxon>
        <taxon>Ascomycota</taxon>
        <taxon>Pezizomycotina</taxon>
        <taxon>Sordariomycetes</taxon>
        <taxon>Sordariomycetidae</taxon>
        <taxon>Sordariales</taxon>
        <taxon>Lasiosphaeriaceae</taxon>
        <taxon>Lasiosphaeria</taxon>
    </lineage>
</organism>
<gene>
    <name evidence="2" type="ORF">B0T25DRAFT_309702</name>
</gene>
<protein>
    <submittedName>
        <fullName evidence="2">Uncharacterized protein</fullName>
    </submittedName>
</protein>